<dbReference type="InterPro" id="IPR001810">
    <property type="entry name" value="F-box_dom"/>
</dbReference>
<comment type="caution">
    <text evidence="2">The sequence shown here is derived from an EMBL/GenBank/DDBJ whole genome shotgun (WGS) entry which is preliminary data.</text>
</comment>
<feature type="domain" description="F-box" evidence="1">
    <location>
        <begin position="17"/>
        <end position="70"/>
    </location>
</feature>
<dbReference type="Pfam" id="PF00646">
    <property type="entry name" value="F-box"/>
    <property type="match status" value="1"/>
</dbReference>
<dbReference type="Pfam" id="PF24758">
    <property type="entry name" value="LRR_At5g56370"/>
    <property type="match status" value="1"/>
</dbReference>
<evidence type="ECO:0000313" key="3">
    <source>
        <dbReference type="Proteomes" id="UP000554482"/>
    </source>
</evidence>
<dbReference type="Pfam" id="PF08387">
    <property type="entry name" value="FBD"/>
    <property type="match status" value="1"/>
</dbReference>
<dbReference type="InterPro" id="IPR032675">
    <property type="entry name" value="LRR_dom_sf"/>
</dbReference>
<accession>A0A7J6XAM5</accession>
<dbReference type="SUPFAM" id="SSF81383">
    <property type="entry name" value="F-box domain"/>
    <property type="match status" value="1"/>
</dbReference>
<dbReference type="OrthoDB" id="1155922at2759"/>
<dbReference type="PROSITE" id="PS50181">
    <property type="entry name" value="FBOX"/>
    <property type="match status" value="1"/>
</dbReference>
<dbReference type="PANTHER" id="PTHR31639:SF312">
    <property type="entry name" value="CYCLIN-LIKE F-BOX"/>
    <property type="match status" value="1"/>
</dbReference>
<reference evidence="2 3" key="1">
    <citation type="submission" date="2020-06" db="EMBL/GenBank/DDBJ databases">
        <title>Transcriptomic and genomic resources for Thalictrum thalictroides and T. hernandezii: Facilitating candidate gene discovery in an emerging model plant lineage.</title>
        <authorList>
            <person name="Arias T."/>
            <person name="Riano-Pachon D.M."/>
            <person name="Di Stilio V.S."/>
        </authorList>
    </citation>
    <scope>NUCLEOTIDE SEQUENCE [LARGE SCALE GENOMIC DNA]</scope>
    <source>
        <strain evidence="3">cv. WT478/WT964</strain>
        <tissue evidence="2">Leaves</tissue>
    </source>
</reference>
<dbReference type="SUPFAM" id="SSF52047">
    <property type="entry name" value="RNI-like"/>
    <property type="match status" value="1"/>
</dbReference>
<name>A0A7J6XAM5_THATH</name>
<proteinExistence type="predicted"/>
<dbReference type="AlphaFoldDB" id="A0A7J6XAM5"/>
<dbReference type="PANTHER" id="PTHR31639">
    <property type="entry name" value="F-BOX PROTEIN-LIKE"/>
    <property type="match status" value="1"/>
</dbReference>
<evidence type="ECO:0000313" key="2">
    <source>
        <dbReference type="EMBL" id="KAF5206804.1"/>
    </source>
</evidence>
<dbReference type="CDD" id="cd22160">
    <property type="entry name" value="F-box_AtFBL13-like"/>
    <property type="match status" value="1"/>
</dbReference>
<keyword evidence="3" id="KW-1185">Reference proteome</keyword>
<dbReference type="InterPro" id="IPR053781">
    <property type="entry name" value="F-box_AtFBL13-like"/>
</dbReference>
<dbReference type="Proteomes" id="UP000554482">
    <property type="component" value="Unassembled WGS sequence"/>
</dbReference>
<gene>
    <name evidence="2" type="ORF">FRX31_003608</name>
</gene>
<organism evidence="2 3">
    <name type="scientific">Thalictrum thalictroides</name>
    <name type="common">Rue-anemone</name>
    <name type="synonym">Anemone thalictroides</name>
    <dbReference type="NCBI Taxonomy" id="46969"/>
    <lineage>
        <taxon>Eukaryota</taxon>
        <taxon>Viridiplantae</taxon>
        <taxon>Streptophyta</taxon>
        <taxon>Embryophyta</taxon>
        <taxon>Tracheophyta</taxon>
        <taxon>Spermatophyta</taxon>
        <taxon>Magnoliopsida</taxon>
        <taxon>Ranunculales</taxon>
        <taxon>Ranunculaceae</taxon>
        <taxon>Thalictroideae</taxon>
        <taxon>Thalictrum</taxon>
    </lineage>
</organism>
<dbReference type="InterPro" id="IPR006566">
    <property type="entry name" value="FBD"/>
</dbReference>
<dbReference type="InterPro" id="IPR055411">
    <property type="entry name" value="LRR_FXL15/At3g58940/PEG3-like"/>
</dbReference>
<evidence type="ECO:0000259" key="1">
    <source>
        <dbReference type="PROSITE" id="PS50181"/>
    </source>
</evidence>
<sequence length="449" mass="51518">MARGFDSKKKRGNMENLDMISNLPQEVTDEILKRLPIRDVVKTSVLSTKWRYRWNSITELVFDHGSIEEVQYKEDLVKVVNNVLLLHNNAVISKFVLNEFLEKGCSDVDPWIVVLSRSKMLYHLVLAFKECSSYKLPACLFSCENLRTLKLKECILRLPSQYKGFSHLTDLELNLVNIASETFQTLVAKIPLLKQLKVLECPSLTHINVHAPNLNVVVIIGLYTSINFQNTPNLTNINLWLAEVTCWVDQGHGRLHELQAVDVNFPNTESFPIEDVPVVWNTTYHHLKCARLLLEDSSQILAVLSLLKISPCLEMLDIRTYGENETVHHYEEHFWDERLLTKSVFHHLKTVQLSGLTGLHHEMGFIQFILLNAVVLETFHIYWRLGTYGVTDNKKERQNGDSFSSSGGSFIALHKTEYKGILKFNGRGHFTEWSKRSLRNLAVGIGYTV</sequence>
<dbReference type="SMART" id="SM00256">
    <property type="entry name" value="FBOX"/>
    <property type="match status" value="1"/>
</dbReference>
<dbReference type="EMBL" id="JABWDY010002252">
    <property type="protein sequence ID" value="KAF5206804.1"/>
    <property type="molecule type" value="Genomic_DNA"/>
</dbReference>
<dbReference type="InterPro" id="IPR036047">
    <property type="entry name" value="F-box-like_dom_sf"/>
</dbReference>
<protein>
    <submittedName>
        <fullName evidence="2">F-box/FBD/LRR-repeat protein</fullName>
    </submittedName>
</protein>
<dbReference type="Gene3D" id="3.80.10.10">
    <property type="entry name" value="Ribonuclease Inhibitor"/>
    <property type="match status" value="1"/>
</dbReference>
<dbReference type="Gene3D" id="1.20.1280.50">
    <property type="match status" value="1"/>
</dbReference>